<reference evidence="2" key="1">
    <citation type="submission" date="2025-08" db="UniProtKB">
        <authorList>
            <consortium name="Ensembl"/>
        </authorList>
    </citation>
    <scope>IDENTIFICATION</scope>
</reference>
<keyword evidence="1" id="KW-0472">Membrane</keyword>
<feature type="transmembrane region" description="Helical" evidence="1">
    <location>
        <begin position="38"/>
        <end position="56"/>
    </location>
</feature>
<accession>A0A8C6ASS4</accession>
<evidence type="ECO:0000256" key="1">
    <source>
        <dbReference type="SAM" id="Phobius"/>
    </source>
</evidence>
<name>A0A8C6ASS4_MONMO</name>
<evidence type="ECO:0000313" key="2">
    <source>
        <dbReference type="Ensembl" id="ENSMMNP00015005935.1"/>
    </source>
</evidence>
<evidence type="ECO:0000313" key="3">
    <source>
        <dbReference type="Proteomes" id="UP000694561"/>
    </source>
</evidence>
<protein>
    <submittedName>
        <fullName evidence="2">Uncharacterized protein</fullName>
    </submittedName>
</protein>
<dbReference type="Ensembl" id="ENSMMNT00015006492.1">
    <property type="protein sequence ID" value="ENSMMNP00015005935.1"/>
    <property type="gene ID" value="ENSMMNG00015004447.1"/>
</dbReference>
<keyword evidence="1" id="KW-0812">Transmembrane</keyword>
<dbReference type="AlphaFoldDB" id="A0A8C6ASS4"/>
<keyword evidence="3" id="KW-1185">Reference proteome</keyword>
<sequence length="110" mass="12743">MAYLWAFYPVPLIYSVFVPFEVGEPDSSSSVFLPQDCFGYLGSFVSPYFIICFFYFSCFCEKCYGYFDQHCTESVDFFGSMDILTISFQSMSMVYLSIYLCHLNFLSSLC</sequence>
<proteinExistence type="predicted"/>
<keyword evidence="1" id="KW-1133">Transmembrane helix</keyword>
<reference evidence="2" key="2">
    <citation type="submission" date="2025-09" db="UniProtKB">
        <authorList>
            <consortium name="Ensembl"/>
        </authorList>
    </citation>
    <scope>IDENTIFICATION</scope>
</reference>
<organism evidence="2 3">
    <name type="scientific">Monodon monoceros</name>
    <name type="common">Narwhal</name>
    <name type="synonym">Ceratodon monodon</name>
    <dbReference type="NCBI Taxonomy" id="40151"/>
    <lineage>
        <taxon>Eukaryota</taxon>
        <taxon>Metazoa</taxon>
        <taxon>Chordata</taxon>
        <taxon>Craniata</taxon>
        <taxon>Vertebrata</taxon>
        <taxon>Euteleostomi</taxon>
        <taxon>Mammalia</taxon>
        <taxon>Eutheria</taxon>
        <taxon>Laurasiatheria</taxon>
        <taxon>Artiodactyla</taxon>
        <taxon>Whippomorpha</taxon>
        <taxon>Cetacea</taxon>
        <taxon>Odontoceti</taxon>
        <taxon>Monodontidae</taxon>
        <taxon>Monodon</taxon>
    </lineage>
</organism>
<dbReference type="Proteomes" id="UP000694561">
    <property type="component" value="Unplaced"/>
</dbReference>